<dbReference type="InterPro" id="IPR036787">
    <property type="entry name" value="T_IF-3_N_sf"/>
</dbReference>
<dbReference type="InterPro" id="IPR036788">
    <property type="entry name" value="T_IF-3_C_sf"/>
</dbReference>
<evidence type="ECO:0000256" key="2">
    <source>
        <dbReference type="ARBA" id="ARBA00022540"/>
    </source>
</evidence>
<evidence type="ECO:0000256" key="5">
    <source>
        <dbReference type="NCBIfam" id="TIGR00168"/>
    </source>
</evidence>
<gene>
    <name evidence="4" type="primary">infC</name>
    <name evidence="9" type="ORF">A2197_02685</name>
</gene>
<name>A0A1F8CRF8_9BACT</name>
<dbReference type="InterPro" id="IPR019814">
    <property type="entry name" value="Translation_initiation_fac_3_N"/>
</dbReference>
<dbReference type="Proteomes" id="UP000178430">
    <property type="component" value="Unassembled WGS sequence"/>
</dbReference>
<evidence type="ECO:0000313" key="9">
    <source>
        <dbReference type="EMBL" id="OGM78348.1"/>
    </source>
</evidence>
<dbReference type="AlphaFoldDB" id="A0A1F8CRF8"/>
<dbReference type="NCBIfam" id="TIGR00168">
    <property type="entry name" value="infC"/>
    <property type="match status" value="1"/>
</dbReference>
<dbReference type="PANTHER" id="PTHR10938:SF0">
    <property type="entry name" value="TRANSLATION INITIATION FACTOR IF-3, MITOCHONDRIAL"/>
    <property type="match status" value="1"/>
</dbReference>
<dbReference type="Gene3D" id="3.30.110.10">
    <property type="entry name" value="Translation initiation factor 3 (IF-3), C-terminal domain"/>
    <property type="match status" value="1"/>
</dbReference>
<dbReference type="PANTHER" id="PTHR10938">
    <property type="entry name" value="TRANSLATION INITIATION FACTOR IF-3"/>
    <property type="match status" value="1"/>
</dbReference>
<dbReference type="PROSITE" id="PS00938">
    <property type="entry name" value="IF3"/>
    <property type="match status" value="1"/>
</dbReference>
<evidence type="ECO:0000256" key="4">
    <source>
        <dbReference type="HAMAP-Rule" id="MF_00080"/>
    </source>
</evidence>
<dbReference type="InterPro" id="IPR019813">
    <property type="entry name" value="Translation_initiation_fac3_CS"/>
</dbReference>
<evidence type="ECO:0000256" key="6">
    <source>
        <dbReference type="RuleBase" id="RU000646"/>
    </source>
</evidence>
<dbReference type="GO" id="GO:0043022">
    <property type="term" value="F:ribosome binding"/>
    <property type="evidence" value="ECO:0007669"/>
    <property type="project" value="TreeGrafter"/>
</dbReference>
<organism evidence="9 10">
    <name type="scientific">Candidatus Woesebacteria bacterium RIFOXYA1_FULL_48_16</name>
    <dbReference type="NCBI Taxonomy" id="1802535"/>
    <lineage>
        <taxon>Bacteria</taxon>
        <taxon>Candidatus Woeseibacteriota</taxon>
    </lineage>
</organism>
<dbReference type="FunFam" id="3.10.20.80:FF:000001">
    <property type="entry name" value="Translation initiation factor IF-3"/>
    <property type="match status" value="1"/>
</dbReference>
<feature type="domain" description="Translation initiation factor 3 C-terminal" evidence="7">
    <location>
        <begin position="87"/>
        <end position="170"/>
    </location>
</feature>
<dbReference type="Gene3D" id="3.10.20.80">
    <property type="entry name" value="Translation initiation factor 3 (IF-3), N-terminal domain"/>
    <property type="match status" value="1"/>
</dbReference>
<proteinExistence type="inferred from homology"/>
<dbReference type="InterPro" id="IPR001288">
    <property type="entry name" value="Translation_initiation_fac_3"/>
</dbReference>
<dbReference type="GO" id="GO:0003743">
    <property type="term" value="F:translation initiation factor activity"/>
    <property type="evidence" value="ECO:0007669"/>
    <property type="project" value="UniProtKB-UniRule"/>
</dbReference>
<comment type="subcellular location">
    <subcellularLocation>
        <location evidence="4 6">Cytoplasm</location>
    </subcellularLocation>
</comment>
<accession>A0A1F8CRF8</accession>
<evidence type="ECO:0000256" key="3">
    <source>
        <dbReference type="ARBA" id="ARBA00022917"/>
    </source>
</evidence>
<evidence type="ECO:0000313" key="10">
    <source>
        <dbReference type="Proteomes" id="UP000178430"/>
    </source>
</evidence>
<reference evidence="9 10" key="1">
    <citation type="journal article" date="2016" name="Nat. Commun.">
        <title>Thousands of microbial genomes shed light on interconnected biogeochemical processes in an aquifer system.</title>
        <authorList>
            <person name="Anantharaman K."/>
            <person name="Brown C.T."/>
            <person name="Hug L.A."/>
            <person name="Sharon I."/>
            <person name="Castelle C.J."/>
            <person name="Probst A.J."/>
            <person name="Thomas B.C."/>
            <person name="Singh A."/>
            <person name="Wilkins M.J."/>
            <person name="Karaoz U."/>
            <person name="Brodie E.L."/>
            <person name="Williams K.H."/>
            <person name="Hubbard S.S."/>
            <person name="Banfield J.F."/>
        </authorList>
    </citation>
    <scope>NUCLEOTIDE SEQUENCE [LARGE SCALE GENOMIC DNA]</scope>
</reference>
<dbReference type="HAMAP" id="MF_00080">
    <property type="entry name" value="IF_3"/>
    <property type="match status" value="1"/>
</dbReference>
<comment type="function">
    <text evidence="4 6">IF-3 binds to the 30S ribosomal subunit and shifts the equilibrium between 70S ribosomes and their 50S and 30S subunits in favor of the free subunits, thus enhancing the availability of 30S subunits on which protein synthesis initiation begins.</text>
</comment>
<dbReference type="Pfam" id="PF00707">
    <property type="entry name" value="IF3_C"/>
    <property type="match status" value="1"/>
</dbReference>
<dbReference type="EMBL" id="MGHV01000037">
    <property type="protein sequence ID" value="OGM78348.1"/>
    <property type="molecule type" value="Genomic_DNA"/>
</dbReference>
<keyword evidence="2 4" id="KW-0396">Initiation factor</keyword>
<comment type="subunit">
    <text evidence="4 6">Monomer.</text>
</comment>
<dbReference type="GO" id="GO:0032790">
    <property type="term" value="P:ribosome disassembly"/>
    <property type="evidence" value="ECO:0007669"/>
    <property type="project" value="TreeGrafter"/>
</dbReference>
<dbReference type="InterPro" id="IPR019815">
    <property type="entry name" value="Translation_initiation_fac_3_C"/>
</dbReference>
<dbReference type="GO" id="GO:0016020">
    <property type="term" value="C:membrane"/>
    <property type="evidence" value="ECO:0007669"/>
    <property type="project" value="TreeGrafter"/>
</dbReference>
<dbReference type="GO" id="GO:0005829">
    <property type="term" value="C:cytosol"/>
    <property type="evidence" value="ECO:0007669"/>
    <property type="project" value="TreeGrafter"/>
</dbReference>
<comment type="caution">
    <text evidence="9">The sequence shown here is derived from an EMBL/GenBank/DDBJ whole genome shotgun (WGS) entry which is preliminary data.</text>
</comment>
<feature type="domain" description="Translation initiation factor 3 N-terminal" evidence="8">
    <location>
        <begin position="11"/>
        <end position="78"/>
    </location>
</feature>
<keyword evidence="3 4" id="KW-0648">Protein biosynthesis</keyword>
<protein>
    <recommendedName>
        <fullName evidence="4 5">Translation initiation factor IF-3</fullName>
    </recommendedName>
</protein>
<dbReference type="SUPFAM" id="SSF54364">
    <property type="entry name" value="Translation initiation factor IF3, N-terminal domain"/>
    <property type="match status" value="1"/>
</dbReference>
<sequence length="192" mass="21697">MKSSSLYWRVDNNIRAPEVRVIGSDGKQIGVMKTSEALKKAQEKNLSLVEIAPAAKPPVAKIVDFGKFRYQEEKKARKVQKGVKGGEVKEIRFSPFIAENDYRTRLGRVKEFLGERNKVRLVVVFKGRQMGSKPFGYNLLKRILDELAETISVDMAPKFLGRQLIMVVSPTTKKTTKVVSEESESNHAETKK</sequence>
<keyword evidence="4" id="KW-0963">Cytoplasm</keyword>
<evidence type="ECO:0000256" key="1">
    <source>
        <dbReference type="ARBA" id="ARBA00005439"/>
    </source>
</evidence>
<dbReference type="SUPFAM" id="SSF55200">
    <property type="entry name" value="Translation initiation factor IF3, C-terminal domain"/>
    <property type="match status" value="1"/>
</dbReference>
<evidence type="ECO:0000259" key="7">
    <source>
        <dbReference type="Pfam" id="PF00707"/>
    </source>
</evidence>
<dbReference type="Pfam" id="PF05198">
    <property type="entry name" value="IF3_N"/>
    <property type="match status" value="1"/>
</dbReference>
<evidence type="ECO:0000259" key="8">
    <source>
        <dbReference type="Pfam" id="PF05198"/>
    </source>
</evidence>
<comment type="similarity">
    <text evidence="1 4 6">Belongs to the IF-3 family.</text>
</comment>